<keyword evidence="2" id="KW-0645">Protease</keyword>
<dbReference type="InterPro" id="IPR038765">
    <property type="entry name" value="Papain-like_cys_pep_sf"/>
</dbReference>
<evidence type="ECO:0000313" key="7">
    <source>
        <dbReference type="Proteomes" id="UP000007110"/>
    </source>
</evidence>
<name>A0A7M7N0M0_STRPU</name>
<dbReference type="GO" id="GO:0008234">
    <property type="term" value="F:cysteine-type peptidase activity"/>
    <property type="evidence" value="ECO:0007669"/>
    <property type="project" value="UniProtKB-KW"/>
</dbReference>
<dbReference type="OrthoDB" id="5065855at2759"/>
<reference evidence="7" key="1">
    <citation type="submission" date="2015-02" db="EMBL/GenBank/DDBJ databases">
        <title>Genome sequencing for Strongylocentrotus purpuratus.</title>
        <authorList>
            <person name="Murali S."/>
            <person name="Liu Y."/>
            <person name="Vee V."/>
            <person name="English A."/>
            <person name="Wang M."/>
            <person name="Skinner E."/>
            <person name="Han Y."/>
            <person name="Muzny D.M."/>
            <person name="Worley K.C."/>
            <person name="Gibbs R.A."/>
        </authorList>
    </citation>
    <scope>NUCLEOTIDE SEQUENCE</scope>
</reference>
<keyword evidence="7" id="KW-1185">Reference proteome</keyword>
<dbReference type="EnsemblMetazoa" id="XM_030973512">
    <property type="protein sequence ID" value="XP_030829372"/>
    <property type="gene ID" value="LOC115918324"/>
</dbReference>
<keyword evidence="3" id="KW-0378">Hydrolase</keyword>
<dbReference type="KEGG" id="spu:115918324"/>
<dbReference type="GeneID" id="580189"/>
<dbReference type="PANTHER" id="PTHR46468">
    <property type="entry name" value="SENTRIN-SPECIFIC PROTEASE 8"/>
    <property type="match status" value="1"/>
</dbReference>
<dbReference type="Proteomes" id="UP000007110">
    <property type="component" value="Unassembled WGS sequence"/>
</dbReference>
<protein>
    <recommendedName>
        <fullName evidence="5">Ubiquitin-like protease family profile domain-containing protein</fullName>
    </recommendedName>
</protein>
<dbReference type="Pfam" id="PF02902">
    <property type="entry name" value="Peptidase_C48"/>
    <property type="match status" value="1"/>
</dbReference>
<dbReference type="GO" id="GO:0000338">
    <property type="term" value="P:protein deneddylation"/>
    <property type="evidence" value="ECO:0000318"/>
    <property type="project" value="GO_Central"/>
</dbReference>
<dbReference type="EnsemblMetazoa" id="XM_030986517">
    <property type="protein sequence ID" value="XP_030842377"/>
    <property type="gene ID" value="LOC580189"/>
</dbReference>
<keyword evidence="4" id="KW-0788">Thiol protease</keyword>
<evidence type="ECO:0000256" key="1">
    <source>
        <dbReference type="ARBA" id="ARBA00005234"/>
    </source>
</evidence>
<dbReference type="GO" id="GO:0006508">
    <property type="term" value="P:proteolysis"/>
    <property type="evidence" value="ECO:0007669"/>
    <property type="project" value="UniProtKB-KW"/>
</dbReference>
<dbReference type="InParanoid" id="A0A7M7N0M0"/>
<dbReference type="KEGG" id="spu:580189"/>
<dbReference type="PANTHER" id="PTHR46468:SF1">
    <property type="entry name" value="SENTRIN-SPECIFIC PROTEASE 8"/>
    <property type="match status" value="1"/>
</dbReference>
<dbReference type="InterPro" id="IPR003653">
    <property type="entry name" value="Peptidase_C48_C"/>
</dbReference>
<dbReference type="OMA" id="GFYFEYL"/>
<evidence type="ECO:0000256" key="2">
    <source>
        <dbReference type="ARBA" id="ARBA00022670"/>
    </source>
</evidence>
<proteinExistence type="inferred from homology"/>
<dbReference type="FunCoup" id="A0A7M7N0M0">
    <property type="interactions" value="762"/>
</dbReference>
<dbReference type="InterPro" id="IPR044613">
    <property type="entry name" value="Nep1/2-like"/>
</dbReference>
<sequence length="217" mass="24396">MASTGPTVLSYNNCLLRRSDLALLEGPRWLNDQVIAFAFEYFEYDLFKDFSDDVSFIGPDIAQFIKLSQDAEVGMFLESLNLAFKQLVFLAINDNDSDTSVGGSHWSLLVCSRRDSTFRHYDSSGSFNEHAARQIAMKMQPHVGLEKAHVMFAQEQCTQQENCYDCGLFVICNAEHVCKHHFQGTPLTGAVTQASVTRKRGELKELILQLAAQDDVK</sequence>
<dbReference type="SUPFAM" id="SSF54001">
    <property type="entry name" value="Cysteine proteinases"/>
    <property type="match status" value="1"/>
</dbReference>
<comment type="similarity">
    <text evidence="1">Belongs to the peptidase C48 family.</text>
</comment>
<accession>A0A7M7N0M0</accession>
<dbReference type="Gene3D" id="3.40.395.10">
    <property type="entry name" value="Adenoviral Proteinase, Chain A"/>
    <property type="match status" value="1"/>
</dbReference>
<dbReference type="GO" id="GO:0019784">
    <property type="term" value="F:deNEDDylase activity"/>
    <property type="evidence" value="ECO:0000318"/>
    <property type="project" value="GO_Central"/>
</dbReference>
<dbReference type="PROSITE" id="PS50600">
    <property type="entry name" value="ULP_PROTEASE"/>
    <property type="match status" value="1"/>
</dbReference>
<evidence type="ECO:0000256" key="3">
    <source>
        <dbReference type="ARBA" id="ARBA00022801"/>
    </source>
</evidence>
<dbReference type="RefSeq" id="XP_030842377.1">
    <property type="nucleotide sequence ID" value="XM_030986517.1"/>
</dbReference>
<feature type="domain" description="Ubiquitin-like protease family profile" evidence="5">
    <location>
        <begin position="14"/>
        <end position="177"/>
    </location>
</feature>
<dbReference type="AlphaFoldDB" id="A0A7M7N0M0"/>
<dbReference type="GeneID" id="115918324"/>
<evidence type="ECO:0000256" key="4">
    <source>
        <dbReference type="ARBA" id="ARBA00022807"/>
    </source>
</evidence>
<organism evidence="6 7">
    <name type="scientific">Strongylocentrotus purpuratus</name>
    <name type="common">Purple sea urchin</name>
    <dbReference type="NCBI Taxonomy" id="7668"/>
    <lineage>
        <taxon>Eukaryota</taxon>
        <taxon>Metazoa</taxon>
        <taxon>Echinodermata</taxon>
        <taxon>Eleutherozoa</taxon>
        <taxon>Echinozoa</taxon>
        <taxon>Echinoidea</taxon>
        <taxon>Euechinoidea</taxon>
        <taxon>Echinacea</taxon>
        <taxon>Camarodonta</taxon>
        <taxon>Echinidea</taxon>
        <taxon>Strongylocentrotidae</taxon>
        <taxon>Strongylocentrotus</taxon>
    </lineage>
</organism>
<reference evidence="6" key="2">
    <citation type="submission" date="2021-01" db="UniProtKB">
        <authorList>
            <consortium name="EnsemblMetazoa"/>
        </authorList>
    </citation>
    <scope>IDENTIFICATION</scope>
</reference>
<evidence type="ECO:0000259" key="5">
    <source>
        <dbReference type="PROSITE" id="PS50600"/>
    </source>
</evidence>
<evidence type="ECO:0000313" key="6">
    <source>
        <dbReference type="EnsemblMetazoa" id="XP_030829372"/>
    </source>
</evidence>
<dbReference type="RefSeq" id="XP_030829372.1">
    <property type="nucleotide sequence ID" value="XM_030973512.1"/>
</dbReference>